<organism evidence="2 3">
    <name type="scientific">Nematostella vectensis</name>
    <name type="common">Starlet sea anemone</name>
    <dbReference type="NCBI Taxonomy" id="45351"/>
    <lineage>
        <taxon>Eukaryota</taxon>
        <taxon>Metazoa</taxon>
        <taxon>Cnidaria</taxon>
        <taxon>Anthozoa</taxon>
        <taxon>Hexacorallia</taxon>
        <taxon>Actiniaria</taxon>
        <taxon>Edwardsiidae</taxon>
        <taxon>Nematostella</taxon>
    </lineage>
</organism>
<evidence type="ECO:0008006" key="4">
    <source>
        <dbReference type="Google" id="ProtNLM"/>
    </source>
</evidence>
<feature type="coiled-coil region" evidence="1">
    <location>
        <begin position="17"/>
        <end position="113"/>
    </location>
</feature>
<keyword evidence="3" id="KW-1185">Reference proteome</keyword>
<evidence type="ECO:0000256" key="1">
    <source>
        <dbReference type="SAM" id="Coils"/>
    </source>
</evidence>
<gene>
    <name evidence="2" type="ORF">NEMVEDRAFT_v1g248753</name>
</gene>
<keyword evidence="1" id="KW-0175">Coiled coil</keyword>
<dbReference type="PANTHER" id="PTHR15276">
    <property type="entry name" value="H4 D10S170 PROTEIN-RELATED"/>
    <property type="match status" value="1"/>
</dbReference>
<dbReference type="InterPro" id="IPR019152">
    <property type="entry name" value="DUF2046"/>
</dbReference>
<evidence type="ECO:0000313" key="3">
    <source>
        <dbReference type="Proteomes" id="UP000001593"/>
    </source>
</evidence>
<dbReference type="HOGENOM" id="CLU_859375_0_0_1"/>
<accession>A7T5K8</accession>
<dbReference type="InParanoid" id="A7T5K8"/>
<dbReference type="Proteomes" id="UP000001593">
    <property type="component" value="Unassembled WGS sequence"/>
</dbReference>
<dbReference type="STRING" id="45351.A7T5K8"/>
<dbReference type="PANTHER" id="PTHR15276:SF0">
    <property type="entry name" value="COILED-COIL DOMAIN-CONTAINING PROTEIN 6"/>
    <property type="match status" value="1"/>
</dbReference>
<proteinExistence type="predicted"/>
<dbReference type="EMBL" id="DS471218">
    <property type="protein sequence ID" value="EDO28753.1"/>
    <property type="molecule type" value="Genomic_DNA"/>
</dbReference>
<protein>
    <recommendedName>
        <fullName evidence="4">Coiled-coil domain-containing protein 6</fullName>
    </recommendedName>
</protein>
<sequence length="324" mass="38636">MTAVRCLHIFTDETLNARDIQLQLERVKAKNEILERDNGKLEERCDELFEEIVRMKESQREVEEEQEKLFKDIETLEDENFYLRKYVDKIQELEEMTNTSKRLDQLKDRQQRRKIKELKTNVERALWFAKTFGLRLASVTFKATNDKDAAYQLNYDNEESAEGQRKSFKDLSSEDQKKLRQEKIQLEQTLEQEQEYQVNKLMRRIDRLEADVLAKQTSLEQLRKEKVDLENTLEQEQELLVNRLWKRMDRLEAEKRMLQEKLEEPISEPPSPRQFTEAEDTVGGIASHITSLREEIRRLRQQLAKSEADCKYPISGSIIHIAKR</sequence>
<name>A7T5K8_NEMVE</name>
<reference evidence="2 3" key="1">
    <citation type="journal article" date="2007" name="Science">
        <title>Sea anemone genome reveals ancestral eumetazoan gene repertoire and genomic organization.</title>
        <authorList>
            <person name="Putnam N.H."/>
            <person name="Srivastava M."/>
            <person name="Hellsten U."/>
            <person name="Dirks B."/>
            <person name="Chapman J."/>
            <person name="Salamov A."/>
            <person name="Terry A."/>
            <person name="Shapiro H."/>
            <person name="Lindquist E."/>
            <person name="Kapitonov V.V."/>
            <person name="Jurka J."/>
            <person name="Genikhovich G."/>
            <person name="Grigoriev I.V."/>
            <person name="Lucas S.M."/>
            <person name="Steele R.E."/>
            <person name="Finnerty J.R."/>
            <person name="Technau U."/>
            <person name="Martindale M.Q."/>
            <person name="Rokhsar D.S."/>
        </authorList>
    </citation>
    <scope>NUCLEOTIDE SEQUENCE [LARGE SCALE GENOMIC DNA]</scope>
    <source>
        <strain evidence="3">CH2 X CH6</strain>
    </source>
</reference>
<dbReference type="eggNOG" id="KOG2129">
    <property type="taxonomic scope" value="Eukaryota"/>
</dbReference>
<feature type="coiled-coil region" evidence="1">
    <location>
        <begin position="176"/>
        <end position="309"/>
    </location>
</feature>
<dbReference type="AlphaFoldDB" id="A7T5K8"/>
<evidence type="ECO:0000313" key="2">
    <source>
        <dbReference type="EMBL" id="EDO28753.1"/>
    </source>
</evidence>
<dbReference type="Pfam" id="PF09755">
    <property type="entry name" value="DUF2046"/>
    <property type="match status" value="1"/>
</dbReference>
<feature type="non-terminal residue" evidence="2">
    <location>
        <position position="324"/>
    </location>
</feature>